<keyword evidence="2" id="KW-0472">Membrane</keyword>
<accession>A0A920CVG8</accession>
<dbReference type="InterPro" id="IPR002901">
    <property type="entry name" value="MGlyc_endo_b_GlcNAc-like_dom"/>
</dbReference>
<keyword evidence="5" id="KW-1185">Reference proteome</keyword>
<feature type="transmembrane region" description="Helical" evidence="2">
    <location>
        <begin position="9"/>
        <end position="27"/>
    </location>
</feature>
<protein>
    <recommendedName>
        <fullName evidence="3">SH3b domain-containing protein</fullName>
    </recommendedName>
</protein>
<sequence length="342" mass="37855">MRKIFKQQWFVYVICISMLLTIGMDFLPSRVADGQKHDKLAMSVQESSPPVIFPNVLSPVYSPTVPHAPTSSPSLQAEALNSEKLHMRKSMRALNLSGTEQPRTYQVTATYLNVRSEPTAESRILAVQEQGNMLQIDDVTENGWLKLKVGGYVHSGYAKKIEGQTSTLLPDSATMTKRPARTIPKTSVKPAAKRSSAKPSAPSSSIRSVSGLEASHIKEIFRGTALEGHELEEAVLEIEDKYGINAYFTIAVMKLESGNGRSKLARKKNNLFGLNATGGSNKNAFYFDSKEDCVEKFGQLLSKNYVKKGYTTIEKVGKKYCPANPKWPSLVKGIMKIDYKKI</sequence>
<dbReference type="GO" id="GO:0004040">
    <property type="term" value="F:amidase activity"/>
    <property type="evidence" value="ECO:0007669"/>
    <property type="project" value="InterPro"/>
</dbReference>
<feature type="region of interest" description="Disordered" evidence="1">
    <location>
        <begin position="169"/>
        <end position="208"/>
    </location>
</feature>
<feature type="compositionally biased region" description="Low complexity" evidence="1">
    <location>
        <begin position="197"/>
        <end position="208"/>
    </location>
</feature>
<comment type="caution">
    <text evidence="4">The sequence shown here is derived from an EMBL/GenBank/DDBJ whole genome shotgun (WGS) entry which is preliminary data.</text>
</comment>
<evidence type="ECO:0000259" key="3">
    <source>
        <dbReference type="SMART" id="SM00287"/>
    </source>
</evidence>
<dbReference type="SMART" id="SM00287">
    <property type="entry name" value="SH3b"/>
    <property type="match status" value="1"/>
</dbReference>
<dbReference type="Pfam" id="PF01832">
    <property type="entry name" value="Glucosaminidase"/>
    <property type="match status" value="1"/>
</dbReference>
<evidence type="ECO:0000256" key="2">
    <source>
        <dbReference type="SAM" id="Phobius"/>
    </source>
</evidence>
<keyword evidence="2" id="KW-1133">Transmembrane helix</keyword>
<dbReference type="Gene3D" id="2.30.30.40">
    <property type="entry name" value="SH3 Domains"/>
    <property type="match status" value="1"/>
</dbReference>
<name>A0A920CVG8_9BACL</name>
<dbReference type="Proteomes" id="UP000682811">
    <property type="component" value="Unassembled WGS sequence"/>
</dbReference>
<evidence type="ECO:0000313" key="5">
    <source>
        <dbReference type="Proteomes" id="UP000682811"/>
    </source>
</evidence>
<dbReference type="InterPro" id="IPR003646">
    <property type="entry name" value="SH3-like_bac-type"/>
</dbReference>
<gene>
    <name evidence="4" type="ORF">J34TS1_52520</name>
</gene>
<feature type="domain" description="SH3b" evidence="3">
    <location>
        <begin position="102"/>
        <end position="162"/>
    </location>
</feature>
<keyword evidence="2" id="KW-0812">Transmembrane</keyword>
<reference evidence="4 5" key="1">
    <citation type="submission" date="2021-03" db="EMBL/GenBank/DDBJ databases">
        <title>Antimicrobial resistance genes in bacteria isolated from Japanese honey, and their potential for conferring macrolide and lincosamide resistance in the American foulbrood pathogen Paenibacillus larvae.</title>
        <authorList>
            <person name="Okamoto M."/>
            <person name="Kumagai M."/>
            <person name="Kanamori H."/>
            <person name="Takamatsu D."/>
        </authorList>
    </citation>
    <scope>NUCLEOTIDE SEQUENCE [LARGE SCALE GENOMIC DNA]</scope>
    <source>
        <strain evidence="4 5">J34TS1</strain>
    </source>
</reference>
<evidence type="ECO:0000313" key="4">
    <source>
        <dbReference type="EMBL" id="GIO50487.1"/>
    </source>
</evidence>
<dbReference type="EMBL" id="BORT01000033">
    <property type="protein sequence ID" value="GIO50487.1"/>
    <property type="molecule type" value="Genomic_DNA"/>
</dbReference>
<proteinExistence type="predicted"/>
<dbReference type="AlphaFoldDB" id="A0A920CVG8"/>
<organism evidence="4 5">
    <name type="scientific">Paenibacillus azoreducens</name>
    <dbReference type="NCBI Taxonomy" id="116718"/>
    <lineage>
        <taxon>Bacteria</taxon>
        <taxon>Bacillati</taxon>
        <taxon>Bacillota</taxon>
        <taxon>Bacilli</taxon>
        <taxon>Bacillales</taxon>
        <taxon>Paenibacillaceae</taxon>
        <taxon>Paenibacillus</taxon>
    </lineage>
</organism>
<evidence type="ECO:0000256" key="1">
    <source>
        <dbReference type="SAM" id="MobiDB-lite"/>
    </source>
</evidence>
<dbReference type="Gene3D" id="1.10.530.10">
    <property type="match status" value="1"/>
</dbReference>